<dbReference type="SUPFAM" id="SSF53335">
    <property type="entry name" value="S-adenosyl-L-methionine-dependent methyltransferases"/>
    <property type="match status" value="1"/>
</dbReference>
<reference evidence="11" key="1">
    <citation type="submission" date="2021-06" db="EMBL/GenBank/DDBJ databases">
        <authorList>
            <person name="Kallberg Y."/>
            <person name="Tangrot J."/>
            <person name="Rosling A."/>
        </authorList>
    </citation>
    <scope>NUCLEOTIDE SEQUENCE</scope>
    <source>
        <strain evidence="11">CL551</strain>
    </source>
</reference>
<evidence type="ECO:0000256" key="3">
    <source>
        <dbReference type="ARBA" id="ARBA00022691"/>
    </source>
</evidence>
<evidence type="ECO:0000259" key="8">
    <source>
        <dbReference type="Pfam" id="PF05185"/>
    </source>
</evidence>
<feature type="active site" description="Proton donor/acceptor" evidence="5">
    <location>
        <position position="438"/>
    </location>
</feature>
<feature type="binding site" evidence="6">
    <location>
        <begin position="422"/>
        <end position="423"/>
    </location>
    <ligand>
        <name>S-adenosyl-L-methionine</name>
        <dbReference type="ChEBI" id="CHEBI:59789"/>
    </ligand>
</feature>
<evidence type="ECO:0000259" key="9">
    <source>
        <dbReference type="Pfam" id="PF17285"/>
    </source>
</evidence>
<dbReference type="Gene3D" id="3.40.50.150">
    <property type="entry name" value="Vaccinia Virus protein VP39"/>
    <property type="match status" value="1"/>
</dbReference>
<evidence type="ECO:0000256" key="5">
    <source>
        <dbReference type="PIRSR" id="PIRSR015894-1"/>
    </source>
</evidence>
<dbReference type="GO" id="GO:0005829">
    <property type="term" value="C:cytosol"/>
    <property type="evidence" value="ECO:0007669"/>
    <property type="project" value="TreeGrafter"/>
</dbReference>
<keyword evidence="2 4" id="KW-0808">Transferase</keyword>
<dbReference type="GO" id="GO:0032259">
    <property type="term" value="P:methylation"/>
    <property type="evidence" value="ECO:0007669"/>
    <property type="project" value="UniProtKB-KW"/>
</dbReference>
<keyword evidence="12" id="KW-1185">Reference proteome</keyword>
<dbReference type="Proteomes" id="UP000789342">
    <property type="component" value="Unassembled WGS sequence"/>
</dbReference>
<evidence type="ECO:0000256" key="2">
    <source>
        <dbReference type="ARBA" id="ARBA00022679"/>
    </source>
</evidence>
<dbReference type="InterPro" id="IPR035248">
    <property type="entry name" value="PRMT5_C"/>
</dbReference>
<dbReference type="EMBL" id="CAJVPV010017439">
    <property type="protein sequence ID" value="CAG8702676.1"/>
    <property type="molecule type" value="Genomic_DNA"/>
</dbReference>
<evidence type="ECO:0000256" key="1">
    <source>
        <dbReference type="ARBA" id="ARBA00022603"/>
    </source>
</evidence>
<sequence length="641" mass="73413">MSVSPPTNSNVPPISVGLYRLQEDPDASLAGKEAREVGYDFITLPITLPSYRRFLFDQRLNDITVSRAMEEWRKRYVFSSEDLVLKNAALVDYAVGKVSDWIDLDSPDHDIRINSEIALKQQISWAGHLGFSAVLVPFPTESLANYARSLNSVLETLTYTNVWMKVPLTFETEMSETQVTVTWERWNKFRTFCEHPTKLFIALEVTAQLPDDKILDRWFAEPVRTIILPTKIFLTNVKGYPVLSKRHQAFVKKFIKRKANFMILDEMRESQDAKGGLASYQEYVRYLNRTMPELTQVEKFSTGYQDFLQSPLQPLMDNLDSSTYEVFEKDPVKYVLYEKRSVFNEAIYHALMDVSPDSEEPTVIMVLGAGRGPLVTRSLFAADKAQKHVRVYAVEKNPNAFVTLQNMKADVWGDRVTIVFSDMRRWKAPEKADILVSELLGSFGDNELSPECLDGAQKFLKLGGISIPASYTTFISPLSSTKLYNEVAAYKDLAHFETPYVVMFQSITELAEPQKIWKFEHPNKSIKTDDDKMPINNFHNTRYSKQVFEIKESGLLHGIAGYFESVLYKDILMSILPATHSEDMFSWFPIFFPLRTPIYLPAGTKLEIHFWRLTNHAKVWYEWSVCTSCSLNGETVSLGSS</sequence>
<comment type="similarity">
    <text evidence="4">Belongs to the class I-like SAM-binding methyltransferase superfamily.</text>
</comment>
<dbReference type="PROSITE" id="PS51678">
    <property type="entry name" value="SAM_MT_PRMT"/>
    <property type="match status" value="1"/>
</dbReference>
<dbReference type="Pfam" id="PF05185">
    <property type="entry name" value="PRMT5"/>
    <property type="match status" value="1"/>
</dbReference>
<feature type="binding site" evidence="6">
    <location>
        <position position="395"/>
    </location>
    <ligand>
        <name>S-adenosyl-L-methionine</name>
        <dbReference type="ChEBI" id="CHEBI:59789"/>
    </ligand>
</feature>
<dbReference type="GO" id="GO:0005634">
    <property type="term" value="C:nucleus"/>
    <property type="evidence" value="ECO:0007669"/>
    <property type="project" value="TreeGrafter"/>
</dbReference>
<feature type="binding site" evidence="6">
    <location>
        <begin position="333"/>
        <end position="334"/>
    </location>
    <ligand>
        <name>S-adenosyl-L-methionine</name>
        <dbReference type="ChEBI" id="CHEBI:59789"/>
    </ligand>
</feature>
<dbReference type="Gene3D" id="2.70.160.11">
    <property type="entry name" value="Hnrnp arginine n-methyltransferase1"/>
    <property type="match status" value="1"/>
</dbReference>
<dbReference type="GO" id="GO:0016274">
    <property type="term" value="F:protein-arginine N-methyltransferase activity"/>
    <property type="evidence" value="ECO:0007669"/>
    <property type="project" value="InterPro"/>
</dbReference>
<dbReference type="PIRSF" id="PIRSF015894">
    <property type="entry name" value="Skb1_MeTrfase"/>
    <property type="match status" value="1"/>
</dbReference>
<dbReference type="InterPro" id="IPR029063">
    <property type="entry name" value="SAM-dependent_MTases_sf"/>
</dbReference>
<dbReference type="CDD" id="cd02440">
    <property type="entry name" value="AdoMet_MTases"/>
    <property type="match status" value="1"/>
</dbReference>
<name>A0A9N9N5P3_9GLOM</name>
<feature type="binding site" evidence="6">
    <location>
        <position position="324"/>
    </location>
    <ligand>
        <name>S-adenosyl-L-methionine</name>
        <dbReference type="ChEBI" id="CHEBI:59789"/>
    </ligand>
</feature>
<feature type="domain" description="PRMT5 TIM barrel" evidence="9">
    <location>
        <begin position="38"/>
        <end position="289"/>
    </location>
</feature>
<gene>
    <name evidence="11" type="ORF">AMORRO_LOCUS12222</name>
</gene>
<dbReference type="Pfam" id="PF17286">
    <property type="entry name" value="PRMT5_C"/>
    <property type="match status" value="1"/>
</dbReference>
<feature type="site" description="Critical for specifying symmetric addition of methyl groups" evidence="7">
    <location>
        <position position="327"/>
    </location>
</feature>
<feature type="non-terminal residue" evidence="11">
    <location>
        <position position="641"/>
    </location>
</feature>
<dbReference type="PANTHER" id="PTHR10738:SF0">
    <property type="entry name" value="PROTEIN ARGININE N-METHYLTRANSFERASE 5"/>
    <property type="match status" value="1"/>
</dbReference>
<dbReference type="InterPro" id="IPR025799">
    <property type="entry name" value="Arg_MeTrfase"/>
</dbReference>
<organism evidence="11 12">
    <name type="scientific">Acaulospora morrowiae</name>
    <dbReference type="NCBI Taxonomy" id="94023"/>
    <lineage>
        <taxon>Eukaryota</taxon>
        <taxon>Fungi</taxon>
        <taxon>Fungi incertae sedis</taxon>
        <taxon>Mucoromycota</taxon>
        <taxon>Glomeromycotina</taxon>
        <taxon>Glomeromycetes</taxon>
        <taxon>Diversisporales</taxon>
        <taxon>Acaulosporaceae</taxon>
        <taxon>Acaulospora</taxon>
    </lineage>
</organism>
<evidence type="ECO:0000313" key="11">
    <source>
        <dbReference type="EMBL" id="CAG8702676.1"/>
    </source>
</evidence>
<dbReference type="InterPro" id="IPR035247">
    <property type="entry name" value="PRMT5_TIM"/>
</dbReference>
<dbReference type="Gene3D" id="3.20.20.150">
    <property type="entry name" value="Divalent-metal-dependent TIM barrel enzymes"/>
    <property type="match status" value="1"/>
</dbReference>
<proteinExistence type="inferred from homology"/>
<feature type="domain" description="PRMT5 arginine-N-methyltransferase" evidence="8">
    <location>
        <begin position="297"/>
        <end position="467"/>
    </location>
</feature>
<dbReference type="Pfam" id="PF17285">
    <property type="entry name" value="PRMT5_TIM"/>
    <property type="match status" value="1"/>
</dbReference>
<keyword evidence="1 4" id="KW-0489">Methyltransferase</keyword>
<evidence type="ECO:0000256" key="4">
    <source>
        <dbReference type="PIRNR" id="PIRNR015894"/>
    </source>
</evidence>
<evidence type="ECO:0000313" key="12">
    <source>
        <dbReference type="Proteomes" id="UP000789342"/>
    </source>
</evidence>
<feature type="active site" description="Proton donor/acceptor" evidence="5">
    <location>
        <position position="447"/>
    </location>
</feature>
<evidence type="ECO:0000256" key="7">
    <source>
        <dbReference type="PIRSR" id="PIRSR015894-3"/>
    </source>
</evidence>
<comment type="caution">
    <text evidence="11">The sequence shown here is derived from an EMBL/GenBank/DDBJ whole genome shotgun (WGS) entry which is preliminary data.</text>
</comment>
<evidence type="ECO:0000259" key="10">
    <source>
        <dbReference type="Pfam" id="PF17286"/>
    </source>
</evidence>
<dbReference type="InterPro" id="IPR035075">
    <property type="entry name" value="PRMT5"/>
</dbReference>
<dbReference type="GO" id="GO:0006355">
    <property type="term" value="P:regulation of DNA-templated transcription"/>
    <property type="evidence" value="ECO:0007669"/>
    <property type="project" value="TreeGrafter"/>
</dbReference>
<evidence type="ECO:0000256" key="6">
    <source>
        <dbReference type="PIRSR" id="PIRSR015894-2"/>
    </source>
</evidence>
<keyword evidence="3 4" id="KW-0949">S-adenosyl-L-methionine</keyword>
<dbReference type="PANTHER" id="PTHR10738">
    <property type="entry name" value="PROTEIN ARGININE N-METHYLTRANSFERASE 5"/>
    <property type="match status" value="1"/>
</dbReference>
<dbReference type="OrthoDB" id="1368803at2759"/>
<dbReference type="AlphaFoldDB" id="A0A9N9N5P3"/>
<dbReference type="InterPro" id="IPR007857">
    <property type="entry name" value="Arg_MeTrfase_PRMT5"/>
</dbReference>
<accession>A0A9N9N5P3</accession>
<protein>
    <recommendedName>
        <fullName evidence="4">Protein arginine N-methyltransferase</fullName>
    </recommendedName>
</protein>
<feature type="domain" description="PRMT5 oligomerisation" evidence="10">
    <location>
        <begin position="470"/>
        <end position="628"/>
    </location>
</feature>